<dbReference type="SUPFAM" id="SSF46565">
    <property type="entry name" value="Chaperone J-domain"/>
    <property type="match status" value="1"/>
</dbReference>
<dbReference type="PRINTS" id="PR00625">
    <property type="entry name" value="JDOMAIN"/>
</dbReference>
<proteinExistence type="predicted"/>
<dbReference type="CDD" id="cd06257">
    <property type="entry name" value="DnaJ"/>
    <property type="match status" value="1"/>
</dbReference>
<gene>
    <name evidence="3" type="ORF">OIU79_013061</name>
</gene>
<feature type="compositionally biased region" description="Polar residues" evidence="1">
    <location>
        <begin position="246"/>
        <end position="260"/>
    </location>
</feature>
<dbReference type="SMART" id="SM00271">
    <property type="entry name" value="DnaJ"/>
    <property type="match status" value="1"/>
</dbReference>
<name>A0A9Q0Q511_SALPP</name>
<dbReference type="AlphaFoldDB" id="A0A9Q0Q511"/>
<protein>
    <submittedName>
        <fullName evidence="3">J DOMAIN-CONTAINING PROTEIN-RELATED</fullName>
    </submittedName>
</protein>
<dbReference type="OrthoDB" id="445556at2759"/>
<dbReference type="InterPro" id="IPR042977">
    <property type="entry name" value="AtJ6-like"/>
</dbReference>
<organism evidence="3 4">
    <name type="scientific">Salix purpurea</name>
    <name type="common">Purple osier willow</name>
    <dbReference type="NCBI Taxonomy" id="77065"/>
    <lineage>
        <taxon>Eukaryota</taxon>
        <taxon>Viridiplantae</taxon>
        <taxon>Streptophyta</taxon>
        <taxon>Embryophyta</taxon>
        <taxon>Tracheophyta</taxon>
        <taxon>Spermatophyta</taxon>
        <taxon>Magnoliopsida</taxon>
        <taxon>eudicotyledons</taxon>
        <taxon>Gunneridae</taxon>
        <taxon>Pentapetalae</taxon>
        <taxon>rosids</taxon>
        <taxon>fabids</taxon>
        <taxon>Malpighiales</taxon>
        <taxon>Salicaceae</taxon>
        <taxon>Saliceae</taxon>
        <taxon>Salix</taxon>
    </lineage>
</organism>
<feature type="compositionally biased region" description="Basic residues" evidence="1">
    <location>
        <begin position="1"/>
        <end position="10"/>
    </location>
</feature>
<dbReference type="Proteomes" id="UP001151532">
    <property type="component" value="Chromosome 6"/>
</dbReference>
<accession>A0A9Q0Q511</accession>
<evidence type="ECO:0000313" key="4">
    <source>
        <dbReference type="Proteomes" id="UP001151532"/>
    </source>
</evidence>
<sequence>MGSKGKKARVSRQVEEEEIESEVDEEMESEVEGEEHQEHMRQSSANEKSLYEVLGVEKAASQQEIKRAYYKLALRLHPDKNPGDEDAKEKFQQLQKTGCVDDTDLAGDVVQNLKDFLRTFYKKVTEADIEEFEANYRGSDSEKRDLIDLYKEWKGNMSRIFCSMLCSDPKLDSHRFKDILDEAISAGEVKRTKAYQKWAKRISETKPPTNPLERRGKSKKEPEADLFAIISERQSKRKNQVTSFLSSLESKYGGSNASSEPTEEEFEAIQKKLESRRRASKKSNQK</sequence>
<feature type="domain" description="J" evidence="2">
    <location>
        <begin position="49"/>
        <end position="125"/>
    </location>
</feature>
<reference evidence="3" key="2">
    <citation type="journal article" date="2023" name="Int. J. Mol. Sci.">
        <title>De Novo Assembly and Annotation of 11 Diverse Shrub Willow (Salix) Genomes Reveals Novel Gene Organization in Sex-Linked Regions.</title>
        <authorList>
            <person name="Hyden B."/>
            <person name="Feng K."/>
            <person name="Yates T.B."/>
            <person name="Jawdy S."/>
            <person name="Cereghino C."/>
            <person name="Smart L.B."/>
            <person name="Muchero W."/>
        </authorList>
    </citation>
    <scope>NUCLEOTIDE SEQUENCE</scope>
    <source>
        <tissue evidence="3">Shoot tip</tissue>
    </source>
</reference>
<feature type="compositionally biased region" description="Basic and acidic residues" evidence="1">
    <location>
        <begin position="268"/>
        <end position="277"/>
    </location>
</feature>
<feature type="compositionally biased region" description="Basic and acidic residues" evidence="1">
    <location>
        <begin position="212"/>
        <end position="223"/>
    </location>
</feature>
<evidence type="ECO:0000259" key="2">
    <source>
        <dbReference type="PROSITE" id="PS50076"/>
    </source>
</evidence>
<reference evidence="3" key="1">
    <citation type="submission" date="2022-11" db="EMBL/GenBank/DDBJ databases">
        <authorList>
            <person name="Hyden B.L."/>
            <person name="Feng K."/>
            <person name="Yates T."/>
            <person name="Jawdy S."/>
            <person name="Smart L.B."/>
            <person name="Muchero W."/>
        </authorList>
    </citation>
    <scope>NUCLEOTIDE SEQUENCE</scope>
    <source>
        <tissue evidence="3">Shoot tip</tissue>
    </source>
</reference>
<dbReference type="Pfam" id="PF00226">
    <property type="entry name" value="DnaJ"/>
    <property type="match status" value="1"/>
</dbReference>
<dbReference type="InterPro" id="IPR056453">
    <property type="entry name" value="HTH_DNAJC9"/>
</dbReference>
<feature type="compositionally biased region" description="Acidic residues" evidence="1">
    <location>
        <begin position="15"/>
        <end position="33"/>
    </location>
</feature>
<dbReference type="Gene3D" id="1.10.287.110">
    <property type="entry name" value="DnaJ domain"/>
    <property type="match status" value="1"/>
</dbReference>
<dbReference type="InterPro" id="IPR001623">
    <property type="entry name" value="DnaJ_domain"/>
</dbReference>
<dbReference type="EMBL" id="JAPFFK010000017">
    <property type="protein sequence ID" value="KAJ6699937.1"/>
    <property type="molecule type" value="Genomic_DNA"/>
</dbReference>
<feature type="region of interest" description="Disordered" evidence="1">
    <location>
        <begin position="201"/>
        <end position="226"/>
    </location>
</feature>
<feature type="region of interest" description="Disordered" evidence="1">
    <location>
        <begin position="246"/>
        <end position="286"/>
    </location>
</feature>
<evidence type="ECO:0000313" key="3">
    <source>
        <dbReference type="EMBL" id="KAJ6699937.1"/>
    </source>
</evidence>
<keyword evidence="4" id="KW-1185">Reference proteome</keyword>
<dbReference type="PANTHER" id="PTHR44916">
    <property type="entry name" value="CHAPERONE DNAJ-DOMAIN SUPERFAMILY PROTEIN-RELATED"/>
    <property type="match status" value="1"/>
</dbReference>
<evidence type="ECO:0000256" key="1">
    <source>
        <dbReference type="SAM" id="MobiDB-lite"/>
    </source>
</evidence>
<dbReference type="PROSITE" id="PS50076">
    <property type="entry name" value="DNAJ_2"/>
    <property type="match status" value="1"/>
</dbReference>
<feature type="region of interest" description="Disordered" evidence="1">
    <location>
        <begin position="1"/>
        <end position="46"/>
    </location>
</feature>
<dbReference type="Pfam" id="PF23302">
    <property type="entry name" value="HTH_DNAJC9"/>
    <property type="match status" value="1"/>
</dbReference>
<dbReference type="InterPro" id="IPR036869">
    <property type="entry name" value="J_dom_sf"/>
</dbReference>
<comment type="caution">
    <text evidence="3">The sequence shown here is derived from an EMBL/GenBank/DDBJ whole genome shotgun (WGS) entry which is preliminary data.</text>
</comment>
<dbReference type="PANTHER" id="PTHR44916:SF1">
    <property type="entry name" value="CHAPERONE DNAJ-DOMAIN SUPERFAMILY PROTEIN-RELATED"/>
    <property type="match status" value="1"/>
</dbReference>